<dbReference type="NCBIfam" id="TIGR01851">
    <property type="entry name" value="argC_other"/>
    <property type="match status" value="1"/>
</dbReference>
<evidence type="ECO:0000256" key="6">
    <source>
        <dbReference type="HAMAP-Rule" id="MF_01110"/>
    </source>
</evidence>
<keyword evidence="5 6" id="KW-0560">Oxidoreductase</keyword>
<evidence type="ECO:0000313" key="8">
    <source>
        <dbReference type="EMBL" id="CTQ73913.1"/>
    </source>
</evidence>
<dbReference type="Pfam" id="PF01118">
    <property type="entry name" value="Semialdhyde_dh"/>
    <property type="match status" value="1"/>
</dbReference>
<name>A0A0M7AJG1_9HYPH</name>
<dbReference type="SUPFAM" id="SSF51735">
    <property type="entry name" value="NAD(P)-binding Rossmann-fold domains"/>
    <property type="match status" value="1"/>
</dbReference>
<dbReference type="SMART" id="SM00859">
    <property type="entry name" value="Semialdhyde_dh"/>
    <property type="match status" value="1"/>
</dbReference>
<keyword evidence="1 6" id="KW-0963">Cytoplasm</keyword>
<dbReference type="STRING" id="388408.LAX5112_03691"/>
<dbReference type="AlphaFoldDB" id="A0A0M7AJG1"/>
<proteinExistence type="inferred from homology"/>
<evidence type="ECO:0000256" key="5">
    <source>
        <dbReference type="ARBA" id="ARBA00023002"/>
    </source>
</evidence>
<dbReference type="InterPro" id="IPR010136">
    <property type="entry name" value="AGPR_type-2"/>
</dbReference>
<evidence type="ECO:0000259" key="7">
    <source>
        <dbReference type="SMART" id="SM00859"/>
    </source>
</evidence>
<dbReference type="PANTHER" id="PTHR32338:SF10">
    <property type="entry name" value="N-ACETYL-GAMMA-GLUTAMYL-PHOSPHATE REDUCTASE, CHLOROPLASTIC-RELATED"/>
    <property type="match status" value="1"/>
</dbReference>
<comment type="similarity">
    <text evidence="6">Belongs to the NAGSA dehydrogenase family. Type 2 subfamily.</text>
</comment>
<dbReference type="GO" id="GO:0006526">
    <property type="term" value="P:L-arginine biosynthetic process"/>
    <property type="evidence" value="ECO:0007669"/>
    <property type="project" value="UniProtKB-UniRule"/>
</dbReference>
<dbReference type="HAMAP" id="MF_01110">
    <property type="entry name" value="ArgC_type2"/>
    <property type="match status" value="1"/>
</dbReference>
<keyword evidence="3 6" id="KW-0028">Amino-acid biosynthesis</keyword>
<gene>
    <name evidence="6 8" type="primary">argC</name>
    <name evidence="8" type="ORF">LAX5112_03691</name>
</gene>
<dbReference type="InterPro" id="IPR050085">
    <property type="entry name" value="AGPR"/>
</dbReference>
<keyword evidence="2 6" id="KW-0055">Arginine biosynthesis</keyword>
<dbReference type="GO" id="GO:0005737">
    <property type="term" value="C:cytoplasm"/>
    <property type="evidence" value="ECO:0007669"/>
    <property type="project" value="UniProtKB-SubCell"/>
</dbReference>
<reference evidence="9" key="1">
    <citation type="submission" date="2015-07" db="EMBL/GenBank/DDBJ databases">
        <authorList>
            <person name="Rodrigo-Torres Lidia"/>
            <person name="Arahal R.David."/>
        </authorList>
    </citation>
    <scope>NUCLEOTIDE SEQUENCE [LARGE SCALE GENOMIC DNA]</scope>
    <source>
        <strain evidence="9">CECT 5112</strain>
    </source>
</reference>
<dbReference type="Pfam" id="PF22698">
    <property type="entry name" value="Semialdhyde_dhC_1"/>
    <property type="match status" value="1"/>
</dbReference>
<dbReference type="CDD" id="cd17896">
    <property type="entry name" value="AGPR_2_N"/>
    <property type="match status" value="1"/>
</dbReference>
<evidence type="ECO:0000256" key="1">
    <source>
        <dbReference type="ARBA" id="ARBA00022490"/>
    </source>
</evidence>
<dbReference type="GO" id="GO:0051287">
    <property type="term" value="F:NAD binding"/>
    <property type="evidence" value="ECO:0007669"/>
    <property type="project" value="InterPro"/>
</dbReference>
<comment type="catalytic activity">
    <reaction evidence="6">
        <text>N-acetyl-L-glutamate 5-semialdehyde + phosphate + NADP(+) = N-acetyl-L-glutamyl 5-phosphate + NADPH + H(+)</text>
        <dbReference type="Rhea" id="RHEA:21588"/>
        <dbReference type="ChEBI" id="CHEBI:15378"/>
        <dbReference type="ChEBI" id="CHEBI:29123"/>
        <dbReference type="ChEBI" id="CHEBI:43474"/>
        <dbReference type="ChEBI" id="CHEBI:57783"/>
        <dbReference type="ChEBI" id="CHEBI:57936"/>
        <dbReference type="ChEBI" id="CHEBI:58349"/>
        <dbReference type="EC" id="1.2.1.38"/>
    </reaction>
</comment>
<evidence type="ECO:0000256" key="3">
    <source>
        <dbReference type="ARBA" id="ARBA00022605"/>
    </source>
</evidence>
<dbReference type="Gene3D" id="3.40.50.720">
    <property type="entry name" value="NAD(P)-binding Rossmann-like Domain"/>
    <property type="match status" value="1"/>
</dbReference>
<dbReference type="GO" id="GO:0003942">
    <property type="term" value="F:N-acetyl-gamma-glutamyl-phosphate reductase activity"/>
    <property type="evidence" value="ECO:0007669"/>
    <property type="project" value="UniProtKB-UniRule"/>
</dbReference>
<dbReference type="Gene3D" id="3.30.360.10">
    <property type="entry name" value="Dihydrodipicolinate Reductase, domain 2"/>
    <property type="match status" value="1"/>
</dbReference>
<dbReference type="InterPro" id="IPR058924">
    <property type="entry name" value="AGPR_dimerisation_dom"/>
</dbReference>
<keyword evidence="4 6" id="KW-0521">NADP</keyword>
<dbReference type="RefSeq" id="WP_055673033.1">
    <property type="nucleotide sequence ID" value="NZ_CXWD01000016.1"/>
</dbReference>
<organism evidence="8 9">
    <name type="scientific">Roseibium alexandrii</name>
    <dbReference type="NCBI Taxonomy" id="388408"/>
    <lineage>
        <taxon>Bacteria</taxon>
        <taxon>Pseudomonadati</taxon>
        <taxon>Pseudomonadota</taxon>
        <taxon>Alphaproteobacteria</taxon>
        <taxon>Hyphomicrobiales</taxon>
        <taxon>Stappiaceae</taxon>
        <taxon>Roseibium</taxon>
    </lineage>
</organism>
<dbReference type="SUPFAM" id="SSF55347">
    <property type="entry name" value="Glyceraldehyde-3-phosphate dehydrogenase-like, C-terminal domain"/>
    <property type="match status" value="1"/>
</dbReference>
<comment type="function">
    <text evidence="6">Catalyzes the NADPH-dependent reduction of N-acetyl-5-glutamyl phosphate to yield N-acetyl-L-glutamate 5-semialdehyde.</text>
</comment>
<dbReference type="InterPro" id="IPR000534">
    <property type="entry name" value="Semialdehyde_DH_NAD-bd"/>
</dbReference>
<dbReference type="OrthoDB" id="9801289at2"/>
<keyword evidence="9" id="KW-1185">Reference proteome</keyword>
<comment type="subcellular location">
    <subcellularLocation>
        <location evidence="6">Cytoplasm</location>
    </subcellularLocation>
</comment>
<feature type="active site" evidence="6">
    <location>
        <position position="116"/>
    </location>
</feature>
<dbReference type="UniPathway" id="UPA00068">
    <property type="reaction ID" value="UER00108"/>
</dbReference>
<dbReference type="InterPro" id="IPR036291">
    <property type="entry name" value="NAD(P)-bd_dom_sf"/>
</dbReference>
<comment type="pathway">
    <text evidence="6">Amino-acid biosynthesis; L-arginine biosynthesis; N(2)-acetyl-L-ornithine from L-glutamate: step 3/4.</text>
</comment>
<feature type="domain" description="Semialdehyde dehydrogenase NAD-binding" evidence="7">
    <location>
        <begin position="4"/>
        <end position="105"/>
    </location>
</feature>
<dbReference type="EMBL" id="CXWD01000016">
    <property type="protein sequence ID" value="CTQ73913.1"/>
    <property type="molecule type" value="Genomic_DNA"/>
</dbReference>
<dbReference type="Proteomes" id="UP000053235">
    <property type="component" value="Unassembled WGS sequence"/>
</dbReference>
<protein>
    <recommendedName>
        <fullName evidence="6">N-acetyl-gamma-glutamyl-phosphate reductase</fullName>
        <shortName evidence="6">AGPR</shortName>
        <ecNumber evidence="6">1.2.1.38</ecNumber>
    </recommendedName>
    <alternativeName>
        <fullName evidence="6">N-acetyl-glutamate semialdehyde dehydrogenase</fullName>
        <shortName evidence="6">NAGSA dehydrogenase</shortName>
    </alternativeName>
</protein>
<dbReference type="CDD" id="cd23935">
    <property type="entry name" value="AGPR_2_C"/>
    <property type="match status" value="1"/>
</dbReference>
<dbReference type="EC" id="1.2.1.38" evidence="6"/>
<evidence type="ECO:0000313" key="9">
    <source>
        <dbReference type="Proteomes" id="UP000053235"/>
    </source>
</evidence>
<evidence type="ECO:0000256" key="4">
    <source>
        <dbReference type="ARBA" id="ARBA00022857"/>
    </source>
</evidence>
<sequence length="316" mass="33355">MTARVFIDGEAGTTGLQIRERLAMRRDIELLSIPEDSRKDPAARKDYLNKADVAILCLPDAAAKESVALIENDTTRVIDASSAHRVADGWAYGFAEMDADQADIIAAAMRVANPGCWPQGLIAALRPLIAGGLLPADFPVTINGISGYSGGGKGMIADYDAKGASANMFAPYALGFNHKHLPEMTEYGLLDNGPLFTPAVGNYYKGMLTVVPLNLARLDKVPTGEQIHAALADHFAAAPGGFVDVAPLDGLERSDDLDPQALNDTNRLRLHVFANDARAQAAIIAVYDNLGKGASGAAVQNLNLMLGVDQTTSLAA</sequence>
<evidence type="ECO:0000256" key="2">
    <source>
        <dbReference type="ARBA" id="ARBA00022571"/>
    </source>
</evidence>
<dbReference type="PANTHER" id="PTHR32338">
    <property type="entry name" value="N-ACETYL-GAMMA-GLUTAMYL-PHOSPHATE REDUCTASE, CHLOROPLASTIC-RELATED-RELATED"/>
    <property type="match status" value="1"/>
</dbReference>
<accession>A0A0M7AJG1</accession>